<keyword evidence="3" id="KW-0597">Phosphoprotein</keyword>
<dbReference type="Pfam" id="PF18382">
    <property type="entry name" value="Formin_GBD_N"/>
    <property type="match status" value="1"/>
</dbReference>
<dbReference type="FunFam" id="1.25.10.10:FF:000056">
    <property type="entry name" value="FH1/FH2 domain-containing protein 3 isoform X1"/>
    <property type="match status" value="1"/>
</dbReference>
<feature type="compositionally biased region" description="Basic residues" evidence="7">
    <location>
        <begin position="355"/>
        <end position="364"/>
    </location>
</feature>
<reference evidence="11" key="1">
    <citation type="journal article" date="2016" name="Nat. Commun.">
        <title>The channel catfish genome sequence provides insights into the evolution of scale formation in teleosts.</title>
        <authorList>
            <person name="Liu Z."/>
            <person name="Liu S."/>
            <person name="Yao J."/>
            <person name="Bao L."/>
            <person name="Zhang J."/>
            <person name="Li Y."/>
            <person name="Jiang C."/>
            <person name="Sun L."/>
            <person name="Wang R."/>
            <person name="Zhang Y."/>
            <person name="Zhou T."/>
            <person name="Zeng Q."/>
            <person name="Fu Q."/>
            <person name="Gao S."/>
            <person name="Li N."/>
            <person name="Koren S."/>
            <person name="Jiang Y."/>
            <person name="Zimin A."/>
            <person name="Xu P."/>
            <person name="Phillippy A.M."/>
            <person name="Geng X."/>
            <person name="Song L."/>
            <person name="Sun F."/>
            <person name="Li C."/>
            <person name="Wang X."/>
            <person name="Chen A."/>
            <person name="Jin Y."/>
            <person name="Yuan Z."/>
            <person name="Yang Y."/>
            <person name="Tan S."/>
            <person name="Peatman E."/>
            <person name="Lu J."/>
            <person name="Qin Z."/>
            <person name="Dunham R."/>
            <person name="Li Z."/>
            <person name="Sonstegard T."/>
            <person name="Feng J."/>
            <person name="Danzmann R.G."/>
            <person name="Schroeder S."/>
            <person name="Scheffler B."/>
            <person name="Duke M.V."/>
            <person name="Ballard L."/>
            <person name="Kucuktas H."/>
            <person name="Kaltenboeck L."/>
            <person name="Liu H."/>
            <person name="Armbruster J."/>
            <person name="Xie Y."/>
            <person name="Kirby M.L."/>
            <person name="Tian Y."/>
            <person name="Flanagan M.E."/>
            <person name="Mu W."/>
            <person name="Waldbieser G.C."/>
        </authorList>
    </citation>
    <scope>NUCLEOTIDE SEQUENCE [LARGE SCALE GENOMIC DNA]</scope>
    <source>
        <strain evidence="11">SDA103</strain>
    </source>
</reference>
<feature type="compositionally biased region" description="Basic and acidic residues" evidence="7">
    <location>
        <begin position="617"/>
        <end position="647"/>
    </location>
</feature>
<feature type="compositionally biased region" description="Acidic residues" evidence="7">
    <location>
        <begin position="658"/>
        <end position="669"/>
    </location>
</feature>
<feature type="compositionally biased region" description="Basic and acidic residues" evidence="7">
    <location>
        <begin position="685"/>
        <end position="699"/>
    </location>
</feature>
<feature type="domain" description="DAD" evidence="8">
    <location>
        <begin position="1443"/>
        <end position="1475"/>
    </location>
</feature>
<dbReference type="Pfam" id="PF24959">
    <property type="entry name" value="FH3_FHOD1-3"/>
    <property type="match status" value="1"/>
</dbReference>
<dbReference type="PROSITE" id="PS51231">
    <property type="entry name" value="DAD"/>
    <property type="match status" value="1"/>
</dbReference>
<dbReference type="Gene3D" id="1.25.10.10">
    <property type="entry name" value="Leucine-rich Repeat Variant"/>
    <property type="match status" value="1"/>
</dbReference>
<feature type="compositionally biased region" description="Polar residues" evidence="7">
    <location>
        <begin position="413"/>
        <end position="435"/>
    </location>
</feature>
<sequence>MATFVCRVQFLDDTDPFNSTNFPEPTRPPLFTFREDIPLINQLAGVHRLLKAPQKLDDCALQLSHNGSYLDLDSTLAEQKDELEGFQEDGGRGKKHSIILRTQLSVRVHACIEKLYNSTGRELRRALFSLKQIFQDDKDLVHEFVVAEGLICLIKVGAEADQNYQNYILRALGQIMLYVDGMNGLIGHNETVQWLYTLVGSKFRLVVKTALKLLLVFVEYTEANAALLIQAVNAVDTKQGCKPWSNAMEILDEKDGVDTELLVYAMTLINKTLAGLPDQDSFYDVVDFLEEQGIEAIVQRHLSRKGTDLDLLEQFNIYEMTLRHEDGDDESSPPPVGRKDRRRASVGGTLERRGLERRRSRRHSLQNGKGHASAPASPCHSHNPNFLPFNGQRIEDVTERQNGYAGTYPGRSLSASSAPSTPFNRFVSTGGSPTDSKPDRLALGGLLASSYRQHQESLSAERERRRLEREERLHRIEREERTRFSRDYVQRREEAIHAREERYKQVERLAAEEYEREHVASSPRGRTEITLNLSPRTSCNARCPIPSSTESQENKRPHTHTAQEAEPDPSHVESPSMSGRQWSSETEDEQRPVDEKDITVSVLHTEPVNSDETGEWTLRKDEHEREVQEVEKGEDVKVKAKESEKLCTEAVMANEAGTELETEVEEECEKEQIGERDTEDSTALSEKERQNEELNEKDNCSASSISSASSTLEREEREEKLVCDNDSGQWAECIKAADISEQCGKVLNNKRFMLDMLYAQNKKPDEEEENEKEKEGPGGQDSSVNSLATRISTLEARQQACEDNVKKMEVQHLDNQGNVRIVAEKFGDLVKGLVSPHEAEHAGKEKAPSPTPPKKESDHIWDQLMATPRELRIKEMDFTDLLEDDDIDILDVGNIKSGDHMTPPPPPPCIPNLPPPPPLFGCPPPPPVPCGMLPPPPPSMASMAPSHIGSPQHSQGEPPLFQKKKKTIRLFWNEVRPTDWQYSSDKRCKESLWSKLDPVKLDTAKLELLFETKSKELPVTKKTAADGKRQEIIVLDSKRSNAINIGLTVLPPPRTIKTAILNFDEYALNKEGIEKILTMIPTEEEKQKIQEAQLANPDIPLGSAEQFLLTLSSISELSARLHLWAFKMDYDVLEKEVAEPLQDLKEGMSQLEKNKTLCFILSTLLAIGNFLNGTNAKGFELSYLEKVPEVKDTVHKQSLLHHVCSIVVDKFPESSDLYSEIGAITRSAKVDFDQLQDNLAQMERRCKASWDHLKVIAKHEMKPALKQRMSDFLKDCAERIIILTIVHRRIINRFHAFLLFLGHPAYAVKEVSIHRFCKILSEFALEYRTTRERVLQQKQKRANHRERNKTRGKMITDSEDEEDSESGKFAGASADGQDAPLQGLDCAEDVAEHEQMTAVLRNSMQLGDTTPSVLPGLRTRTRASRGRMGLWSSASEDASNCMEDTADEIMERIVKSATQGPSQRSQPRERRRSRANRKSLRRTLKNGLTPEEAQALGLASGSEMQV</sequence>
<dbReference type="Proteomes" id="UP000221080">
    <property type="component" value="Chromosome 1"/>
</dbReference>
<evidence type="ECO:0000256" key="3">
    <source>
        <dbReference type="ARBA" id="ARBA00022553"/>
    </source>
</evidence>
<feature type="region of interest" description="Disordered" evidence="7">
    <location>
        <begin position="323"/>
        <end position="390"/>
    </location>
</feature>
<dbReference type="InterPro" id="IPR056771">
    <property type="entry name" value="FH3_FHOD1-3-like"/>
</dbReference>
<reference evidence="12" key="2">
    <citation type="submission" date="2025-08" db="UniProtKB">
        <authorList>
            <consortium name="RefSeq"/>
        </authorList>
    </citation>
    <scope>IDENTIFICATION</scope>
    <source>
        <tissue evidence="12">Blood</tissue>
    </source>
</reference>
<feature type="compositionally biased region" description="Polar residues" evidence="7">
    <location>
        <begin position="573"/>
        <end position="584"/>
    </location>
</feature>
<feature type="compositionally biased region" description="Basic residues" evidence="7">
    <location>
        <begin position="1338"/>
        <end position="1352"/>
    </location>
</feature>
<dbReference type="InterPro" id="IPR014767">
    <property type="entry name" value="DAD_dom"/>
</dbReference>
<dbReference type="GO" id="GO:0030866">
    <property type="term" value="P:cortical actin cytoskeleton organization"/>
    <property type="evidence" value="ECO:0007669"/>
    <property type="project" value="TreeGrafter"/>
</dbReference>
<dbReference type="InterPro" id="IPR041387">
    <property type="entry name" value="FHOD1_GBD_N"/>
</dbReference>
<dbReference type="FunFam" id="1.20.58.2220:FF:000004">
    <property type="entry name" value="Formin homology 2 domain-containing 3"/>
    <property type="match status" value="1"/>
</dbReference>
<feature type="domain" description="GBD/FH3" evidence="9">
    <location>
        <begin position="18"/>
        <end position="409"/>
    </location>
</feature>
<comment type="similarity">
    <text evidence="6">Belongs to the formin homology family.</text>
</comment>
<evidence type="ECO:0000256" key="1">
    <source>
        <dbReference type="ARBA" id="ARBA00004245"/>
    </source>
</evidence>
<dbReference type="GO" id="GO:0005737">
    <property type="term" value="C:cytoplasm"/>
    <property type="evidence" value="ECO:0007669"/>
    <property type="project" value="TreeGrafter"/>
</dbReference>
<dbReference type="CTD" id="570795"/>
<evidence type="ECO:0000313" key="12">
    <source>
        <dbReference type="RefSeq" id="XP_017326759.1"/>
    </source>
</evidence>
<feature type="region of interest" description="Disordered" evidence="7">
    <location>
        <begin position="1455"/>
        <end position="1506"/>
    </location>
</feature>
<evidence type="ECO:0000256" key="2">
    <source>
        <dbReference type="ARBA" id="ARBA00022490"/>
    </source>
</evidence>
<feature type="region of interest" description="Disordered" evidence="7">
    <location>
        <begin position="402"/>
        <end position="438"/>
    </location>
</feature>
<dbReference type="InterPro" id="IPR014768">
    <property type="entry name" value="GBD/FH3_dom"/>
</dbReference>
<dbReference type="InterPro" id="IPR016024">
    <property type="entry name" value="ARM-type_fold"/>
</dbReference>
<evidence type="ECO:0000256" key="7">
    <source>
        <dbReference type="SAM" id="MobiDB-lite"/>
    </source>
</evidence>
<dbReference type="SMART" id="SM00498">
    <property type="entry name" value="FH2"/>
    <property type="match status" value="1"/>
</dbReference>
<feature type="compositionally biased region" description="Basic and acidic residues" evidence="7">
    <location>
        <begin position="837"/>
        <end position="858"/>
    </location>
</feature>
<comment type="subcellular location">
    <subcellularLocation>
        <location evidence="1">Cytoplasm</location>
        <location evidence="1">Cytoskeleton</location>
    </subcellularLocation>
</comment>
<feature type="region of interest" description="Disordered" evidence="7">
    <location>
        <begin position="760"/>
        <end position="785"/>
    </location>
</feature>
<dbReference type="GeneID" id="108267246"/>
<feature type="domain" description="FH2" evidence="10">
    <location>
        <begin position="965"/>
        <end position="1353"/>
    </location>
</feature>
<evidence type="ECO:0000313" key="11">
    <source>
        <dbReference type="Proteomes" id="UP000221080"/>
    </source>
</evidence>
<dbReference type="Pfam" id="PF02181">
    <property type="entry name" value="FH2"/>
    <property type="match status" value="1"/>
</dbReference>
<dbReference type="GO" id="GO:0005856">
    <property type="term" value="C:cytoskeleton"/>
    <property type="evidence" value="ECO:0007669"/>
    <property type="project" value="UniProtKB-SubCell"/>
</dbReference>
<evidence type="ECO:0000256" key="4">
    <source>
        <dbReference type="ARBA" id="ARBA00023203"/>
    </source>
</evidence>
<feature type="region of interest" description="Disordered" evidence="7">
    <location>
        <begin position="836"/>
        <end position="858"/>
    </location>
</feature>
<feature type="region of interest" description="Disordered" evidence="7">
    <location>
        <begin position="1336"/>
        <end position="1381"/>
    </location>
</feature>
<evidence type="ECO:0000256" key="6">
    <source>
        <dbReference type="ARBA" id="ARBA00023449"/>
    </source>
</evidence>
<dbReference type="GO" id="GO:0055003">
    <property type="term" value="P:cardiac myofibril assembly"/>
    <property type="evidence" value="ECO:0007669"/>
    <property type="project" value="TreeGrafter"/>
</dbReference>
<accession>A0A2D0R853</accession>
<feature type="region of interest" description="Disordered" evidence="7">
    <location>
        <begin position="513"/>
        <end position="724"/>
    </location>
</feature>
<dbReference type="Gene3D" id="1.20.58.2220">
    <property type="entry name" value="Formin, FH2 domain"/>
    <property type="match status" value="1"/>
</dbReference>
<feature type="compositionally biased region" description="Polar residues" evidence="7">
    <location>
        <begin position="529"/>
        <end position="551"/>
    </location>
</feature>
<dbReference type="PANTHER" id="PTHR45920">
    <property type="entry name" value="FORMIN HOMOLOGY 2 DOMAIN CONTAINING, ISOFORM I"/>
    <property type="match status" value="1"/>
</dbReference>
<dbReference type="PROSITE" id="PS51232">
    <property type="entry name" value="GBD_FH3"/>
    <property type="match status" value="1"/>
</dbReference>
<feature type="compositionally biased region" description="Basic and acidic residues" evidence="7">
    <location>
        <begin position="712"/>
        <end position="723"/>
    </location>
</feature>
<feature type="compositionally biased region" description="Low complexity" evidence="7">
    <location>
        <begin position="701"/>
        <end position="710"/>
    </location>
</feature>
<keyword evidence="11" id="KW-1185">Reference proteome</keyword>
<dbReference type="SUPFAM" id="SSF48371">
    <property type="entry name" value="ARM repeat"/>
    <property type="match status" value="1"/>
</dbReference>
<proteinExistence type="inferred from homology"/>
<dbReference type="InterPro" id="IPR015425">
    <property type="entry name" value="FH2_Formin"/>
</dbReference>
<dbReference type="PANTHER" id="PTHR45920:SF3">
    <property type="entry name" value="FH1_FH2 DOMAIN-CONTAINING PROTEIN 3"/>
    <property type="match status" value="1"/>
</dbReference>
<dbReference type="RefSeq" id="XP_017326759.1">
    <property type="nucleotide sequence ID" value="XM_017471270.3"/>
</dbReference>
<dbReference type="OrthoDB" id="9806920at2759"/>
<keyword evidence="4" id="KW-0009">Actin-binding</keyword>
<dbReference type="GO" id="GO:0051015">
    <property type="term" value="F:actin filament binding"/>
    <property type="evidence" value="ECO:0007669"/>
    <property type="project" value="TreeGrafter"/>
</dbReference>
<evidence type="ECO:0000256" key="5">
    <source>
        <dbReference type="ARBA" id="ARBA00023212"/>
    </source>
</evidence>
<dbReference type="InterPro" id="IPR042201">
    <property type="entry name" value="FH2_Formin_sf"/>
</dbReference>
<evidence type="ECO:0000259" key="9">
    <source>
        <dbReference type="PROSITE" id="PS51232"/>
    </source>
</evidence>
<evidence type="ECO:0000259" key="10">
    <source>
        <dbReference type="PROSITE" id="PS51444"/>
    </source>
</evidence>
<gene>
    <name evidence="12" type="primary">fhod3b</name>
</gene>
<organism evidence="11 12">
    <name type="scientific">Ictalurus punctatus</name>
    <name type="common">Channel catfish</name>
    <name type="synonym">Silurus punctatus</name>
    <dbReference type="NCBI Taxonomy" id="7998"/>
    <lineage>
        <taxon>Eukaryota</taxon>
        <taxon>Metazoa</taxon>
        <taxon>Chordata</taxon>
        <taxon>Craniata</taxon>
        <taxon>Vertebrata</taxon>
        <taxon>Euteleostomi</taxon>
        <taxon>Actinopterygii</taxon>
        <taxon>Neopterygii</taxon>
        <taxon>Teleostei</taxon>
        <taxon>Ostariophysi</taxon>
        <taxon>Siluriformes</taxon>
        <taxon>Ictaluridae</taxon>
        <taxon>Ictalurus</taxon>
    </lineage>
</organism>
<keyword evidence="2" id="KW-0963">Cytoplasm</keyword>
<dbReference type="InterPro" id="IPR011989">
    <property type="entry name" value="ARM-like"/>
</dbReference>
<name>A0A2D0R853_ICTPU</name>
<feature type="compositionally biased region" description="Basic and acidic residues" evidence="7">
    <location>
        <begin position="589"/>
        <end position="598"/>
    </location>
</feature>
<dbReference type="PROSITE" id="PS51444">
    <property type="entry name" value="FH2"/>
    <property type="match status" value="1"/>
</dbReference>
<protein>
    <submittedName>
        <fullName evidence="12">FH1/FH2 domain-containing protein 3 isoform X3</fullName>
    </submittedName>
</protein>
<dbReference type="OMA" id="GHYSDGH"/>
<keyword evidence="5" id="KW-0206">Cytoskeleton</keyword>
<dbReference type="GO" id="GO:0045214">
    <property type="term" value="P:sarcomere organization"/>
    <property type="evidence" value="ECO:0007669"/>
    <property type="project" value="TreeGrafter"/>
</dbReference>
<evidence type="ECO:0000259" key="8">
    <source>
        <dbReference type="PROSITE" id="PS51231"/>
    </source>
</evidence>
<dbReference type="SUPFAM" id="SSF101447">
    <property type="entry name" value="Formin homology 2 domain (FH2 domain)"/>
    <property type="match status" value="1"/>
</dbReference>
<feature type="compositionally biased region" description="Basic residues" evidence="7">
    <location>
        <begin position="1469"/>
        <end position="1484"/>
    </location>
</feature>